<evidence type="ECO:0000313" key="2">
    <source>
        <dbReference type="Proteomes" id="UP001138894"/>
    </source>
</evidence>
<gene>
    <name evidence="1" type="ORF">KCG49_16080</name>
</gene>
<protein>
    <submittedName>
        <fullName evidence="1">Uncharacterized protein</fullName>
    </submittedName>
</protein>
<organism evidence="1 2">
    <name type="scientific">Winogradskyella luteola</name>
    <dbReference type="NCBI Taxonomy" id="2828330"/>
    <lineage>
        <taxon>Bacteria</taxon>
        <taxon>Pseudomonadati</taxon>
        <taxon>Bacteroidota</taxon>
        <taxon>Flavobacteriia</taxon>
        <taxon>Flavobacteriales</taxon>
        <taxon>Flavobacteriaceae</taxon>
        <taxon>Winogradskyella</taxon>
    </lineage>
</organism>
<dbReference type="EMBL" id="JAGSPD010000024">
    <property type="protein sequence ID" value="MBV7270707.1"/>
    <property type="molecule type" value="Genomic_DNA"/>
</dbReference>
<accession>A0A9X1FAQ6</accession>
<keyword evidence="2" id="KW-1185">Reference proteome</keyword>
<comment type="caution">
    <text evidence="1">The sequence shown here is derived from an EMBL/GenBank/DDBJ whole genome shotgun (WGS) entry which is preliminary data.</text>
</comment>
<dbReference type="Proteomes" id="UP001138894">
    <property type="component" value="Unassembled WGS sequence"/>
</dbReference>
<dbReference type="AlphaFoldDB" id="A0A9X1FAQ6"/>
<name>A0A9X1FAQ6_9FLAO</name>
<evidence type="ECO:0000313" key="1">
    <source>
        <dbReference type="EMBL" id="MBV7270707.1"/>
    </source>
</evidence>
<proteinExistence type="predicted"/>
<dbReference type="RefSeq" id="WP_218547974.1">
    <property type="nucleotide sequence ID" value="NZ_JAGSPD010000024.1"/>
</dbReference>
<reference evidence="1" key="1">
    <citation type="submission" date="2021-04" db="EMBL/GenBank/DDBJ databases">
        <authorList>
            <person name="Pira H."/>
            <person name="Risdian C."/>
            <person name="Wink J."/>
        </authorList>
    </citation>
    <scope>NUCLEOTIDE SEQUENCE</scope>
    <source>
        <strain evidence="1">WHY3</strain>
    </source>
</reference>
<sequence length="183" mass="21578">MNIEIEKNEMIKKTAYILIGDDKTGKTTFQKYLILHLCGIDKFTKLNTNLVHSIIHPESPRKLKTLFTINRSIQEKVGDYKTIDNYFDKFFKDADICILSSHSHGNSIDDIRRMIERLNEKFYNVESVFFTNHLNSNTQEISKLNWQSRNLIENPINNKEWEKQIELGAKFFGDLIIRYSKLN</sequence>